<keyword evidence="2" id="KW-1185">Reference proteome</keyword>
<organism evidence="1 2">
    <name type="scientific">Planococcus koreensis</name>
    <dbReference type="NCBI Taxonomy" id="112331"/>
    <lineage>
        <taxon>Bacteria</taxon>
        <taxon>Bacillati</taxon>
        <taxon>Bacillota</taxon>
        <taxon>Bacilli</taxon>
        <taxon>Bacillales</taxon>
        <taxon>Caryophanaceae</taxon>
        <taxon>Planococcus</taxon>
    </lineage>
</organism>
<evidence type="ECO:0000313" key="2">
    <source>
        <dbReference type="Proteomes" id="UP000525923"/>
    </source>
</evidence>
<name>A0A7W8CNY2_9BACL</name>
<dbReference type="RefSeq" id="WP_135502241.1">
    <property type="nucleotide sequence ID" value="NZ_JACHHE010000001.1"/>
</dbReference>
<dbReference type="Proteomes" id="UP000525923">
    <property type="component" value="Unassembled WGS sequence"/>
</dbReference>
<reference evidence="1 2" key="1">
    <citation type="submission" date="2020-08" db="EMBL/GenBank/DDBJ databases">
        <title>Genomic Encyclopedia of Type Strains, Phase IV (KMG-IV): sequencing the most valuable type-strain genomes for metagenomic binning, comparative biology and taxonomic classification.</title>
        <authorList>
            <person name="Goeker M."/>
        </authorList>
    </citation>
    <scope>NUCLEOTIDE SEQUENCE [LARGE SCALE GENOMIC DNA]</scope>
    <source>
        <strain evidence="1 2">DSM 15895</strain>
    </source>
</reference>
<sequence length="100" mass="11195">MIFSCFSLCFGRNIDDLHIVGTYNLIFNVALMVQESIGYALCLDKLVNTSGDSVLCFRPLLPKLEVNLNVIWKKHQMFSHAADLFIENLQAAIQKSNSSG</sequence>
<dbReference type="OrthoDB" id="9803735at2"/>
<gene>
    <name evidence="1" type="ORF">HNQ44_000208</name>
</gene>
<dbReference type="EMBL" id="JACHHE010000001">
    <property type="protein sequence ID" value="MBB5178786.1"/>
    <property type="molecule type" value="Genomic_DNA"/>
</dbReference>
<keyword evidence="1" id="KW-0238">DNA-binding</keyword>
<evidence type="ECO:0000313" key="1">
    <source>
        <dbReference type="EMBL" id="MBB5178786.1"/>
    </source>
</evidence>
<dbReference type="AlphaFoldDB" id="A0A7W8CNY2"/>
<dbReference type="GO" id="GO:0003677">
    <property type="term" value="F:DNA binding"/>
    <property type="evidence" value="ECO:0007669"/>
    <property type="project" value="UniProtKB-KW"/>
</dbReference>
<proteinExistence type="predicted"/>
<protein>
    <submittedName>
        <fullName evidence="1">DNA-binding transcriptional LysR family regulator</fullName>
    </submittedName>
</protein>
<accession>A0A7W8CNY2</accession>
<comment type="caution">
    <text evidence="1">The sequence shown here is derived from an EMBL/GenBank/DDBJ whole genome shotgun (WGS) entry which is preliminary data.</text>
</comment>